<dbReference type="RefSeq" id="WP_378538504.1">
    <property type="nucleotide sequence ID" value="NZ_JBHSBH010000020.1"/>
</dbReference>
<feature type="region of interest" description="Disordered" evidence="3">
    <location>
        <begin position="1"/>
        <end position="25"/>
    </location>
</feature>
<feature type="compositionally biased region" description="Basic and acidic residues" evidence="3">
    <location>
        <begin position="13"/>
        <end position="25"/>
    </location>
</feature>
<name>A0ABV8FXM8_9ACTN</name>
<keyword evidence="2 6" id="KW-0808">Transferase</keyword>
<protein>
    <submittedName>
        <fullName evidence="6">Glycosyltransferase</fullName>
        <ecNumber evidence="6">2.4.-.-</ecNumber>
    </submittedName>
</protein>
<dbReference type="EMBL" id="JBHSBH010000020">
    <property type="protein sequence ID" value="MFC3999853.1"/>
    <property type="molecule type" value="Genomic_DNA"/>
</dbReference>
<keyword evidence="1 6" id="KW-0328">Glycosyltransferase</keyword>
<feature type="domain" description="Glycosyl transferase family 1" evidence="4">
    <location>
        <begin position="236"/>
        <end position="397"/>
    </location>
</feature>
<dbReference type="PANTHER" id="PTHR45947:SF3">
    <property type="entry name" value="SULFOQUINOVOSYL TRANSFERASE SQD2"/>
    <property type="match status" value="1"/>
</dbReference>
<evidence type="ECO:0000259" key="4">
    <source>
        <dbReference type="Pfam" id="PF00534"/>
    </source>
</evidence>
<evidence type="ECO:0000313" key="7">
    <source>
        <dbReference type="Proteomes" id="UP001595847"/>
    </source>
</evidence>
<dbReference type="EC" id="2.4.-.-" evidence="6"/>
<dbReference type="Gene3D" id="3.40.50.2000">
    <property type="entry name" value="Glycogen Phosphorylase B"/>
    <property type="match status" value="2"/>
</dbReference>
<comment type="caution">
    <text evidence="6">The sequence shown here is derived from an EMBL/GenBank/DDBJ whole genome shotgun (WGS) entry which is preliminary data.</text>
</comment>
<dbReference type="InterPro" id="IPR050194">
    <property type="entry name" value="Glycosyltransferase_grp1"/>
</dbReference>
<dbReference type="Pfam" id="PF00534">
    <property type="entry name" value="Glycos_transf_1"/>
    <property type="match status" value="1"/>
</dbReference>
<evidence type="ECO:0000259" key="5">
    <source>
        <dbReference type="Pfam" id="PF13439"/>
    </source>
</evidence>
<evidence type="ECO:0000256" key="2">
    <source>
        <dbReference type="ARBA" id="ARBA00022679"/>
    </source>
</evidence>
<evidence type="ECO:0000256" key="3">
    <source>
        <dbReference type="SAM" id="MobiDB-lite"/>
    </source>
</evidence>
<feature type="domain" description="Glycosyltransferase subfamily 4-like N-terminal" evidence="5">
    <location>
        <begin position="44"/>
        <end position="221"/>
    </location>
</feature>
<accession>A0ABV8FXM8</accession>
<evidence type="ECO:0000256" key="1">
    <source>
        <dbReference type="ARBA" id="ARBA00022676"/>
    </source>
</evidence>
<dbReference type="Pfam" id="PF13439">
    <property type="entry name" value="Glyco_transf_4"/>
    <property type="match status" value="1"/>
</dbReference>
<organism evidence="6 7">
    <name type="scientific">Nocardiopsis sediminis</name>
    <dbReference type="NCBI Taxonomy" id="1778267"/>
    <lineage>
        <taxon>Bacteria</taxon>
        <taxon>Bacillati</taxon>
        <taxon>Actinomycetota</taxon>
        <taxon>Actinomycetes</taxon>
        <taxon>Streptosporangiales</taxon>
        <taxon>Nocardiopsidaceae</taxon>
        <taxon>Nocardiopsis</taxon>
    </lineage>
</organism>
<dbReference type="InterPro" id="IPR028098">
    <property type="entry name" value="Glyco_trans_4-like_N"/>
</dbReference>
<dbReference type="GO" id="GO:0016757">
    <property type="term" value="F:glycosyltransferase activity"/>
    <property type="evidence" value="ECO:0007669"/>
    <property type="project" value="UniProtKB-KW"/>
</dbReference>
<sequence>MAVPPPPTTGGRAPDRGGAHAREDAAGTGRLRVLIGTDTYPPDVNGAAFFTARLAQGLADRGADVHVLCQSAHGPPGVARDGGVVEHRLRSVPSLAHETLRLTLPPGAAGHTRRLLVRLRPHAVHVQNHFIVGRLLIGAARRYGIPVVATNHFMPENLFHHLRVPAPLRGRIGRAAWHDFVRVLAGADHITTPTRIAAQLLLDQGFDRPVEAVSCGIDLRRFHPLADPGAERPRVRARFGLPDRPTVAFVGRLDEEKRVEELIRAVPRLRAVGAQLVLAGNGVRRPLLEALAARCGVADRVHFLGYVPERDLPLVYWAADAFAIAGTAELQSIATLEAMASGLPVVAADAMALPHLVHTGRNGYLYPPGDSGALAKFLTEILVSPAERARMGEASREIAVRHDERVSLARFERIYRDVARVRVSGLAGA</sequence>
<dbReference type="InterPro" id="IPR001296">
    <property type="entry name" value="Glyco_trans_1"/>
</dbReference>
<keyword evidence="7" id="KW-1185">Reference proteome</keyword>
<proteinExistence type="predicted"/>
<dbReference type="Proteomes" id="UP001595847">
    <property type="component" value="Unassembled WGS sequence"/>
</dbReference>
<dbReference type="PANTHER" id="PTHR45947">
    <property type="entry name" value="SULFOQUINOVOSYL TRANSFERASE SQD2"/>
    <property type="match status" value="1"/>
</dbReference>
<evidence type="ECO:0000313" key="6">
    <source>
        <dbReference type="EMBL" id="MFC3999853.1"/>
    </source>
</evidence>
<gene>
    <name evidence="6" type="ORF">ACFOVU_28325</name>
</gene>
<dbReference type="SUPFAM" id="SSF53756">
    <property type="entry name" value="UDP-Glycosyltransferase/glycogen phosphorylase"/>
    <property type="match status" value="1"/>
</dbReference>
<reference evidence="7" key="1">
    <citation type="journal article" date="2019" name="Int. J. Syst. Evol. Microbiol.">
        <title>The Global Catalogue of Microorganisms (GCM) 10K type strain sequencing project: providing services to taxonomists for standard genome sequencing and annotation.</title>
        <authorList>
            <consortium name="The Broad Institute Genomics Platform"/>
            <consortium name="The Broad Institute Genome Sequencing Center for Infectious Disease"/>
            <person name="Wu L."/>
            <person name="Ma J."/>
        </authorList>
    </citation>
    <scope>NUCLEOTIDE SEQUENCE [LARGE SCALE GENOMIC DNA]</scope>
    <source>
        <strain evidence="7">TBRC 1826</strain>
    </source>
</reference>